<dbReference type="GO" id="GO:0009253">
    <property type="term" value="P:peptidoglycan catabolic process"/>
    <property type="evidence" value="ECO:0007669"/>
    <property type="project" value="InterPro"/>
</dbReference>
<dbReference type="EC" id="3.2.1.17" evidence="3"/>
<dbReference type="InterPro" id="IPR023347">
    <property type="entry name" value="Lysozyme_dom_sf"/>
</dbReference>
<dbReference type="InterPro" id="IPR052619">
    <property type="entry name" value="Phage_lysozyme-like"/>
</dbReference>
<dbReference type="EMBL" id="MAYW01000354">
    <property type="protein sequence ID" value="ODS29849.1"/>
    <property type="molecule type" value="Genomic_DNA"/>
</dbReference>
<gene>
    <name evidence="4" type="ORF">SCARUB_05049</name>
</gene>
<accession>A0A1E3X2P6</accession>
<sequence>MNIDEIIKSIKNNEGFRSRVYKDSLGFDTIGYGFAIKNLELSESISDILLKQKLLMLIINIHERFQWFRKMPDKIQGVVVEMCYQLGITGFSKFRKTIAYLANKRWKEASKEMMNSRWAVQTPNRAKELSEIVRES</sequence>
<dbReference type="GO" id="GO:0042742">
    <property type="term" value="P:defense response to bacterium"/>
    <property type="evidence" value="ECO:0007669"/>
    <property type="project" value="UniProtKB-KW"/>
</dbReference>
<organism evidence="4 5">
    <name type="scientific">Candidatus Scalindua rubra</name>
    <dbReference type="NCBI Taxonomy" id="1872076"/>
    <lineage>
        <taxon>Bacteria</taxon>
        <taxon>Pseudomonadati</taxon>
        <taxon>Planctomycetota</taxon>
        <taxon>Candidatus Brocadiia</taxon>
        <taxon>Candidatus Brocadiales</taxon>
        <taxon>Candidatus Scalinduaceae</taxon>
        <taxon>Candidatus Scalindua</taxon>
    </lineage>
</organism>
<keyword evidence="2 3" id="KW-0081">Bacteriolytic enzyme</keyword>
<dbReference type="AlphaFoldDB" id="A0A1E3X2P6"/>
<comment type="caution">
    <text evidence="4">The sequence shown here is derived from an EMBL/GenBank/DDBJ whole genome shotgun (WGS) entry which is preliminary data.</text>
</comment>
<reference evidence="4 5" key="1">
    <citation type="submission" date="2016-07" db="EMBL/GenBank/DDBJ databases">
        <title>Draft genome of Scalindua rubra, obtained from a brine-seawater interface in the Red Sea, sheds light on salt adaptation in anammox bacteria.</title>
        <authorList>
            <person name="Speth D.R."/>
            <person name="Lagkouvardos I."/>
            <person name="Wang Y."/>
            <person name="Qian P.-Y."/>
            <person name="Dutilh B.E."/>
            <person name="Jetten M.S."/>
        </authorList>
    </citation>
    <scope>NUCLEOTIDE SEQUENCE [LARGE SCALE GENOMIC DNA]</scope>
    <source>
        <strain evidence="4">BSI-1</strain>
    </source>
</reference>
<comment type="catalytic activity">
    <reaction evidence="3">
        <text>Hydrolysis of (1-&gt;4)-beta-linkages between N-acetylmuramic acid and N-acetyl-D-glucosamine residues in a peptidoglycan and between N-acetyl-D-glucosamine residues in chitodextrins.</text>
        <dbReference type="EC" id="3.2.1.17"/>
    </reaction>
</comment>
<dbReference type="Proteomes" id="UP000094056">
    <property type="component" value="Unassembled WGS sequence"/>
</dbReference>
<keyword evidence="3" id="KW-0326">Glycosidase</keyword>
<dbReference type="PANTHER" id="PTHR37406">
    <property type="entry name" value="T4-TYPE LYSOZYME 1-RELATED"/>
    <property type="match status" value="1"/>
</dbReference>
<dbReference type="GO" id="GO:0016998">
    <property type="term" value="P:cell wall macromolecule catabolic process"/>
    <property type="evidence" value="ECO:0007669"/>
    <property type="project" value="InterPro"/>
</dbReference>
<dbReference type="GO" id="GO:0031640">
    <property type="term" value="P:killing of cells of another organism"/>
    <property type="evidence" value="ECO:0007669"/>
    <property type="project" value="UniProtKB-KW"/>
</dbReference>
<name>A0A1E3X2P6_9BACT</name>
<evidence type="ECO:0000256" key="2">
    <source>
        <dbReference type="ARBA" id="ARBA00022638"/>
    </source>
</evidence>
<comment type="similarity">
    <text evidence="3">Belongs to the glycosyl hydrolase 24 family.</text>
</comment>
<evidence type="ECO:0000256" key="3">
    <source>
        <dbReference type="RuleBase" id="RU003788"/>
    </source>
</evidence>
<dbReference type="InterPro" id="IPR023346">
    <property type="entry name" value="Lysozyme-like_dom_sf"/>
</dbReference>
<dbReference type="Pfam" id="PF00959">
    <property type="entry name" value="Phage_lysozyme"/>
    <property type="match status" value="1"/>
</dbReference>
<evidence type="ECO:0000313" key="4">
    <source>
        <dbReference type="EMBL" id="ODS29849.1"/>
    </source>
</evidence>
<proteinExistence type="inferred from homology"/>
<dbReference type="SUPFAM" id="SSF53955">
    <property type="entry name" value="Lysozyme-like"/>
    <property type="match status" value="1"/>
</dbReference>
<protein>
    <recommendedName>
        <fullName evidence="3">Lysozyme</fullName>
        <ecNumber evidence="3">3.2.1.17</ecNumber>
    </recommendedName>
</protein>
<dbReference type="PANTHER" id="PTHR37406:SF1">
    <property type="entry name" value="T4-TYPE LYSOZYME 1-RELATED"/>
    <property type="match status" value="1"/>
</dbReference>
<keyword evidence="3" id="KW-0378">Hydrolase</keyword>
<dbReference type="InterPro" id="IPR002196">
    <property type="entry name" value="Glyco_hydro_24"/>
</dbReference>
<keyword evidence="1 3" id="KW-0929">Antimicrobial</keyword>
<evidence type="ECO:0000256" key="1">
    <source>
        <dbReference type="ARBA" id="ARBA00022529"/>
    </source>
</evidence>
<dbReference type="GO" id="GO:0003796">
    <property type="term" value="F:lysozyme activity"/>
    <property type="evidence" value="ECO:0007669"/>
    <property type="project" value="UniProtKB-EC"/>
</dbReference>
<dbReference type="Gene3D" id="1.10.530.40">
    <property type="match status" value="1"/>
</dbReference>
<evidence type="ECO:0000313" key="5">
    <source>
        <dbReference type="Proteomes" id="UP000094056"/>
    </source>
</evidence>